<evidence type="ECO:0000313" key="1">
    <source>
        <dbReference type="EMBL" id="KGE71202.1"/>
    </source>
</evidence>
<sequence>MKRVFSGVVLFFMVVSQILAIDPVRFEVLIRIPNGSGSGQLQYSSFEGMGPNPSTPRGFLELNGVFYVADYWAGRLMHFTIPGPVWGTLEEGVSVGEQLLTNGKMLLMLETGGNFRLYGLDNYDVLSLGNFRTGYFTTDYSTYYRSMIFAGDLILSQFPDSGGRPQYHSFYTGKNFAGRFEYRNPDQTIRFLKEDYDGTEEFTVDEDGYIFWNGRLVAPYGDSFSLYHWNTRSPAEIWQKRADQGSFIGWDADDNSYWNYSNSIVVLTSGGELVSEMLAENVAETARSQFTVTPEGTLYVLSYNRDRDEFELMKLDRFW</sequence>
<organism evidence="1 2">
    <name type="scientific">Spirochaeta lutea</name>
    <dbReference type="NCBI Taxonomy" id="1480694"/>
    <lineage>
        <taxon>Bacteria</taxon>
        <taxon>Pseudomonadati</taxon>
        <taxon>Spirochaetota</taxon>
        <taxon>Spirochaetia</taxon>
        <taxon>Spirochaetales</taxon>
        <taxon>Spirochaetaceae</taxon>
        <taxon>Spirochaeta</taxon>
    </lineage>
</organism>
<dbReference type="RefSeq" id="WP_037548878.1">
    <property type="nucleotide sequence ID" value="NZ_JNUP01000067.1"/>
</dbReference>
<dbReference type="EMBL" id="JNUP01000067">
    <property type="protein sequence ID" value="KGE71202.1"/>
    <property type="molecule type" value="Genomic_DNA"/>
</dbReference>
<dbReference type="AlphaFoldDB" id="A0A098QXJ9"/>
<protein>
    <submittedName>
        <fullName evidence="1">Uncharacterized protein</fullName>
    </submittedName>
</protein>
<comment type="caution">
    <text evidence="1">The sequence shown here is derived from an EMBL/GenBank/DDBJ whole genome shotgun (WGS) entry which is preliminary data.</text>
</comment>
<dbReference type="SUPFAM" id="SSF101898">
    <property type="entry name" value="NHL repeat"/>
    <property type="match status" value="1"/>
</dbReference>
<gene>
    <name evidence="1" type="ORF">DC28_12120</name>
</gene>
<accession>A0A098QXJ9</accession>
<proteinExistence type="predicted"/>
<name>A0A098QXJ9_9SPIO</name>
<evidence type="ECO:0000313" key="2">
    <source>
        <dbReference type="Proteomes" id="UP000029692"/>
    </source>
</evidence>
<dbReference type="Proteomes" id="UP000029692">
    <property type="component" value="Unassembled WGS sequence"/>
</dbReference>
<keyword evidence="2" id="KW-1185">Reference proteome</keyword>
<reference evidence="1 2" key="1">
    <citation type="submission" date="2014-05" db="EMBL/GenBank/DDBJ databases">
        <title>De novo Genome Sequence of Spirocheata sp.</title>
        <authorList>
            <person name="Shivani Y."/>
            <person name="Subhash Y."/>
            <person name="Tushar L."/>
            <person name="Sasikala C."/>
            <person name="Ramana C.V."/>
        </authorList>
    </citation>
    <scope>NUCLEOTIDE SEQUENCE [LARGE SCALE GENOMIC DNA]</scope>
    <source>
        <strain evidence="1 2">JC230</strain>
    </source>
</reference>